<feature type="domain" description="RNA polymerase sigma-70 region 2" evidence="6">
    <location>
        <begin position="103"/>
        <end position="168"/>
    </location>
</feature>
<keyword evidence="3" id="KW-0805">Transcription regulation</keyword>
<dbReference type="NCBIfam" id="NF007214">
    <property type="entry name" value="PRK09636.1"/>
    <property type="match status" value="1"/>
</dbReference>
<dbReference type="InterPro" id="IPR013324">
    <property type="entry name" value="RNA_pol_sigma_r3/r4-like"/>
</dbReference>
<name>A0A1M6Z827_9ACTN</name>
<dbReference type="PANTHER" id="PTHR30173:SF43">
    <property type="entry name" value="ECF RNA POLYMERASE SIGMA FACTOR SIGI-RELATED"/>
    <property type="match status" value="1"/>
</dbReference>
<keyword evidence="5" id="KW-0804">Transcription</keyword>
<evidence type="ECO:0000259" key="6">
    <source>
        <dbReference type="Pfam" id="PF04542"/>
    </source>
</evidence>
<keyword evidence="9" id="KW-1185">Reference proteome</keyword>
<dbReference type="SUPFAM" id="SSF88946">
    <property type="entry name" value="Sigma2 domain of RNA polymerase sigma factors"/>
    <property type="match status" value="1"/>
</dbReference>
<dbReference type="Gene3D" id="1.10.10.10">
    <property type="entry name" value="Winged helix-like DNA-binding domain superfamily/Winged helix DNA-binding domain"/>
    <property type="match status" value="1"/>
</dbReference>
<dbReference type="InterPro" id="IPR007627">
    <property type="entry name" value="RNA_pol_sigma70_r2"/>
</dbReference>
<dbReference type="Gene3D" id="3.10.450.50">
    <property type="match status" value="1"/>
</dbReference>
<dbReference type="InterPro" id="IPR052704">
    <property type="entry name" value="ECF_Sigma-70_Domain"/>
</dbReference>
<evidence type="ECO:0000313" key="9">
    <source>
        <dbReference type="Proteomes" id="UP000184111"/>
    </source>
</evidence>
<evidence type="ECO:0000313" key="8">
    <source>
        <dbReference type="EMBL" id="SHL26568.1"/>
    </source>
</evidence>
<dbReference type="Gene3D" id="1.10.1740.10">
    <property type="match status" value="1"/>
</dbReference>
<evidence type="ECO:0000259" key="7">
    <source>
        <dbReference type="Pfam" id="PF08281"/>
    </source>
</evidence>
<dbReference type="GO" id="GO:0006352">
    <property type="term" value="P:DNA-templated transcription initiation"/>
    <property type="evidence" value="ECO:0007669"/>
    <property type="project" value="InterPro"/>
</dbReference>
<dbReference type="Proteomes" id="UP000184111">
    <property type="component" value="Unassembled WGS sequence"/>
</dbReference>
<feature type="domain" description="RNA polymerase sigma factor 70 region 4 type 2" evidence="7">
    <location>
        <begin position="214"/>
        <end position="265"/>
    </location>
</feature>
<evidence type="ECO:0000256" key="1">
    <source>
        <dbReference type="ARBA" id="ARBA00010641"/>
    </source>
</evidence>
<reference evidence="8 9" key="1">
    <citation type="submission" date="2016-11" db="EMBL/GenBank/DDBJ databases">
        <authorList>
            <person name="Jaros S."/>
            <person name="Januszkiewicz K."/>
            <person name="Wedrychowicz H."/>
        </authorList>
    </citation>
    <scope>NUCLEOTIDE SEQUENCE [LARGE SCALE GENOMIC DNA]</scope>
    <source>
        <strain evidence="8 9">CGMCC 4.2025</strain>
    </source>
</reference>
<dbReference type="InterPro" id="IPR013249">
    <property type="entry name" value="RNA_pol_sigma70_r4_t2"/>
</dbReference>
<dbReference type="InterPro" id="IPR032710">
    <property type="entry name" value="NTF2-like_dom_sf"/>
</dbReference>
<dbReference type="GO" id="GO:0016987">
    <property type="term" value="F:sigma factor activity"/>
    <property type="evidence" value="ECO:0007669"/>
    <property type="project" value="UniProtKB-KW"/>
</dbReference>
<dbReference type="SUPFAM" id="SSF54427">
    <property type="entry name" value="NTF2-like"/>
    <property type="match status" value="1"/>
</dbReference>
<dbReference type="PANTHER" id="PTHR30173">
    <property type="entry name" value="SIGMA 19 FACTOR"/>
    <property type="match status" value="1"/>
</dbReference>
<evidence type="ECO:0000256" key="4">
    <source>
        <dbReference type="ARBA" id="ARBA00023082"/>
    </source>
</evidence>
<dbReference type="NCBIfam" id="TIGR02937">
    <property type="entry name" value="sigma70-ECF"/>
    <property type="match status" value="1"/>
</dbReference>
<proteinExistence type="inferred from homology"/>
<dbReference type="InterPro" id="IPR014284">
    <property type="entry name" value="RNA_pol_sigma-70_dom"/>
</dbReference>
<dbReference type="InterPro" id="IPR036388">
    <property type="entry name" value="WH-like_DNA-bd_sf"/>
</dbReference>
<comment type="similarity">
    <text evidence="1">Belongs to the sigma-70 factor family. ECF subfamily.</text>
</comment>
<dbReference type="Pfam" id="PF08281">
    <property type="entry name" value="Sigma70_r4_2"/>
    <property type="match status" value="1"/>
</dbReference>
<organism evidence="8 9">
    <name type="scientific">Actinacidiphila paucisporea</name>
    <dbReference type="NCBI Taxonomy" id="310782"/>
    <lineage>
        <taxon>Bacteria</taxon>
        <taxon>Bacillati</taxon>
        <taxon>Actinomycetota</taxon>
        <taxon>Actinomycetes</taxon>
        <taxon>Kitasatosporales</taxon>
        <taxon>Streptomycetaceae</taxon>
        <taxon>Actinacidiphila</taxon>
    </lineage>
</organism>
<dbReference type="STRING" id="310782.SAMN05216499_103248"/>
<dbReference type="InterPro" id="IPR013325">
    <property type="entry name" value="RNA_pol_sigma_r2"/>
</dbReference>
<evidence type="ECO:0000256" key="5">
    <source>
        <dbReference type="ARBA" id="ARBA00023163"/>
    </source>
</evidence>
<gene>
    <name evidence="8" type="ORF">SAMN05216499_103248</name>
</gene>
<accession>A0A1M6Z827</accession>
<dbReference type="GO" id="GO:0003677">
    <property type="term" value="F:DNA binding"/>
    <property type="evidence" value="ECO:0007669"/>
    <property type="project" value="InterPro"/>
</dbReference>
<comment type="subunit">
    <text evidence="2">Interacts transiently with the RNA polymerase catalytic core formed by RpoA, RpoB, RpoC and RpoZ (2 alpha, 1 beta, 1 beta' and 1 omega subunit) to form the RNA polymerase holoenzyme that can initiate transcription.</text>
</comment>
<dbReference type="SUPFAM" id="SSF88659">
    <property type="entry name" value="Sigma3 and sigma4 domains of RNA polymerase sigma factors"/>
    <property type="match status" value="1"/>
</dbReference>
<sequence length="422" mass="45512">MGRPRVRARSVRPGPPGAVRELSALVIVCCRASCSLDGGFLSPTPTTQRRGMSGTTRVTFRRGELSYGRGQPAETEGVATVMSTRPGPGYDRSDAGPDLDAIMSERRHLLGLAYRLLGSLAEAEDAVQETYTRWYAMSRQQQDAVESPGAWLTRVASRVCLDLLGSARARRERYVGEWIPEPLPEHTQWATGRPEDATADPADRVTLDESVNMAFLVVLESMTPAERVAFILHDVFRYPFAEIAGITGRTPGACRQLASSARRRIRSARASANPAARQAGIVRDFMQAWQARDIDALVGLLDPDATMIADSGGLVAAVLHPVEGGPRIARAHIDIARAAPDLTLAETTVNGQPGLVAQRDGLTVTVYAFQTAGPRITRIWAVRNPEKLHSWTSRRPPGTPHATTIAGHGLAGTHRAAAAVDP</sequence>
<evidence type="ECO:0000256" key="2">
    <source>
        <dbReference type="ARBA" id="ARBA00011344"/>
    </source>
</evidence>
<evidence type="ECO:0000256" key="3">
    <source>
        <dbReference type="ARBA" id="ARBA00023015"/>
    </source>
</evidence>
<dbReference type="EMBL" id="FRBI01000003">
    <property type="protein sequence ID" value="SHL26568.1"/>
    <property type="molecule type" value="Genomic_DNA"/>
</dbReference>
<protein>
    <submittedName>
        <fullName evidence="8">RNA polymerase sigma-70 factor, ECF subfamily</fullName>
    </submittedName>
</protein>
<dbReference type="AlphaFoldDB" id="A0A1M6Z827"/>
<keyword evidence="4" id="KW-0731">Sigma factor</keyword>
<dbReference type="Pfam" id="PF04542">
    <property type="entry name" value="Sigma70_r2"/>
    <property type="match status" value="1"/>
</dbReference>